<dbReference type="Gene3D" id="2.40.350.10">
    <property type="entry name" value="SO1590-like"/>
    <property type="match status" value="1"/>
</dbReference>
<evidence type="ECO:0000313" key="2">
    <source>
        <dbReference type="Proteomes" id="UP000252100"/>
    </source>
</evidence>
<accession>A0A345C2E4</accession>
<gene>
    <name evidence="1" type="ORF">DT065_16160</name>
</gene>
<dbReference type="Pfam" id="PF11528">
    <property type="entry name" value="DUF3224"/>
    <property type="match status" value="1"/>
</dbReference>
<sequence>MSMKAQSSFKLTEANEIPYSEVGEGSKLTRGYFEVEYNGELQGKGDLQELKCYLPDDSATVYGFERITGRIGDKSGSFVLEHVGKFENGLLKSKRNVVQGSGTGELTGIVGEINFESGSAEEFQITFNYYFE</sequence>
<dbReference type="SUPFAM" id="SSF159238">
    <property type="entry name" value="SO1590-like"/>
    <property type="match status" value="1"/>
</dbReference>
<evidence type="ECO:0000313" key="1">
    <source>
        <dbReference type="EMBL" id="AXF57375.1"/>
    </source>
</evidence>
<dbReference type="EMBL" id="CP031092">
    <property type="protein sequence ID" value="AXF57375.1"/>
    <property type="molecule type" value="Genomic_DNA"/>
</dbReference>
<dbReference type="RefSeq" id="WP_114375142.1">
    <property type="nucleotide sequence ID" value="NZ_CP031092.1"/>
</dbReference>
<dbReference type="InterPro" id="IPR021607">
    <property type="entry name" value="DUF3224"/>
</dbReference>
<dbReference type="Proteomes" id="UP000252100">
    <property type="component" value="Chromosome"/>
</dbReference>
<organism evidence="1 2">
    <name type="scientific">Salicibibacter kimchii</name>
    <dbReference type="NCBI Taxonomy" id="2099786"/>
    <lineage>
        <taxon>Bacteria</taxon>
        <taxon>Bacillati</taxon>
        <taxon>Bacillota</taxon>
        <taxon>Bacilli</taxon>
        <taxon>Bacillales</taxon>
        <taxon>Bacillaceae</taxon>
        <taxon>Salicibibacter</taxon>
    </lineage>
</organism>
<reference evidence="1 2" key="1">
    <citation type="journal article" date="2018" name="J. Microbiol.">
        <title>Salicibibacter kimchii gen. nov., sp. nov., a moderately halophilic and alkalitolerant bacterium in the family Bacillaceae, isolated from kimchi.</title>
        <authorList>
            <person name="Jang J.Y."/>
            <person name="Oh Y.J."/>
            <person name="Lim S.K."/>
            <person name="Park H.K."/>
            <person name="Lee C."/>
            <person name="Kim J.Y."/>
            <person name="Lee M.A."/>
            <person name="Choi H.J."/>
        </authorList>
    </citation>
    <scope>NUCLEOTIDE SEQUENCE [LARGE SCALE GENOMIC DNA]</scope>
    <source>
        <strain evidence="1 2">NKC1-1</strain>
    </source>
</reference>
<dbReference type="InterPro" id="IPR023159">
    <property type="entry name" value="SO1590-like_sf"/>
</dbReference>
<dbReference type="OrthoDB" id="2989250at2"/>
<dbReference type="AlphaFoldDB" id="A0A345C2E4"/>
<protein>
    <submittedName>
        <fullName evidence="1">DUF3224 domain-containing protein</fullName>
    </submittedName>
</protein>
<proteinExistence type="predicted"/>
<keyword evidence="2" id="KW-1185">Reference proteome</keyword>
<dbReference type="KEGG" id="rue:DT065_16160"/>
<name>A0A345C2E4_9BACI</name>